<feature type="compositionally biased region" description="Acidic residues" evidence="1">
    <location>
        <begin position="273"/>
        <end position="286"/>
    </location>
</feature>
<dbReference type="AlphaFoldDB" id="J0D500"/>
<dbReference type="EMBL" id="JH688071">
    <property type="protein sequence ID" value="EJD33834.1"/>
    <property type="molecule type" value="Genomic_DNA"/>
</dbReference>
<keyword evidence="3" id="KW-1185">Reference proteome</keyword>
<sequence length="385" mass="43381">MPDERLSWTIHVALLEYFPEETATRSGLQDYVDRFAVAYPGRSQGLEVLPGEFKVVDDVRNCLYTVRRTDFTPAGIDIAPILQRFLGLNQQQLDERVQLCTQSMPWFESAVPIRVALSYIRGHWVPADCYLHAWELGHPRGQRFLIQTDAVDLWVRDLATNITYEVTAAKLAPGISIRDLLRMPELLHKPGALYERHDASREWEYGEDWASYRAPCHATELALTVHRYWVWTHEFMHERPNSRRETSDDPLAEIDQALLRLGIDDLDALLESTEEEELDEDLETEEVSSRAGAERAPSATPDSLPDLESVSNSSGNSEDVAPEQNDSGDASGEDSDDEVLSVAWEEYAIGVNGPGWYHFRVRFADGVEVGHAGLLDDDEDVSGPA</sequence>
<dbReference type="Proteomes" id="UP000006514">
    <property type="component" value="Unassembled WGS sequence"/>
</dbReference>
<feature type="region of interest" description="Disordered" evidence="1">
    <location>
        <begin position="273"/>
        <end position="339"/>
    </location>
</feature>
<evidence type="ECO:0000313" key="2">
    <source>
        <dbReference type="EMBL" id="EJD33834.1"/>
    </source>
</evidence>
<dbReference type="InParanoid" id="J0D500"/>
<organism evidence="2 3">
    <name type="scientific">Auricularia subglabra (strain TFB-10046 / SS5)</name>
    <name type="common">White-rot fungus</name>
    <name type="synonym">Auricularia delicata (strain TFB10046)</name>
    <dbReference type="NCBI Taxonomy" id="717982"/>
    <lineage>
        <taxon>Eukaryota</taxon>
        <taxon>Fungi</taxon>
        <taxon>Dikarya</taxon>
        <taxon>Basidiomycota</taxon>
        <taxon>Agaricomycotina</taxon>
        <taxon>Agaricomycetes</taxon>
        <taxon>Auriculariales</taxon>
        <taxon>Auriculariaceae</taxon>
        <taxon>Auricularia</taxon>
    </lineage>
</organism>
<reference evidence="3" key="1">
    <citation type="journal article" date="2012" name="Science">
        <title>The Paleozoic origin of enzymatic lignin decomposition reconstructed from 31 fungal genomes.</title>
        <authorList>
            <person name="Floudas D."/>
            <person name="Binder M."/>
            <person name="Riley R."/>
            <person name="Barry K."/>
            <person name="Blanchette R.A."/>
            <person name="Henrissat B."/>
            <person name="Martinez A.T."/>
            <person name="Otillar R."/>
            <person name="Spatafora J.W."/>
            <person name="Yadav J.S."/>
            <person name="Aerts A."/>
            <person name="Benoit I."/>
            <person name="Boyd A."/>
            <person name="Carlson A."/>
            <person name="Copeland A."/>
            <person name="Coutinho P.M."/>
            <person name="de Vries R.P."/>
            <person name="Ferreira P."/>
            <person name="Findley K."/>
            <person name="Foster B."/>
            <person name="Gaskell J."/>
            <person name="Glotzer D."/>
            <person name="Gorecki P."/>
            <person name="Heitman J."/>
            <person name="Hesse C."/>
            <person name="Hori C."/>
            <person name="Igarashi K."/>
            <person name="Jurgens J.A."/>
            <person name="Kallen N."/>
            <person name="Kersten P."/>
            <person name="Kohler A."/>
            <person name="Kuees U."/>
            <person name="Kumar T.K.A."/>
            <person name="Kuo A."/>
            <person name="LaButti K."/>
            <person name="Larrondo L.F."/>
            <person name="Lindquist E."/>
            <person name="Ling A."/>
            <person name="Lombard V."/>
            <person name="Lucas S."/>
            <person name="Lundell T."/>
            <person name="Martin R."/>
            <person name="McLaughlin D.J."/>
            <person name="Morgenstern I."/>
            <person name="Morin E."/>
            <person name="Murat C."/>
            <person name="Nagy L.G."/>
            <person name="Nolan M."/>
            <person name="Ohm R.A."/>
            <person name="Patyshakuliyeva A."/>
            <person name="Rokas A."/>
            <person name="Ruiz-Duenas F.J."/>
            <person name="Sabat G."/>
            <person name="Salamov A."/>
            <person name="Samejima M."/>
            <person name="Schmutz J."/>
            <person name="Slot J.C."/>
            <person name="St John F."/>
            <person name="Stenlid J."/>
            <person name="Sun H."/>
            <person name="Sun S."/>
            <person name="Syed K."/>
            <person name="Tsang A."/>
            <person name="Wiebenga A."/>
            <person name="Young D."/>
            <person name="Pisabarro A."/>
            <person name="Eastwood D.C."/>
            <person name="Martin F."/>
            <person name="Cullen D."/>
            <person name="Grigoriev I.V."/>
            <person name="Hibbett D.S."/>
        </authorList>
    </citation>
    <scope>NUCLEOTIDE SEQUENCE [LARGE SCALE GENOMIC DNA]</scope>
    <source>
        <strain evidence="3">TFB10046</strain>
    </source>
</reference>
<accession>J0D500</accession>
<dbReference type="KEGG" id="adl:AURDEDRAFT_117805"/>
<protein>
    <submittedName>
        <fullName evidence="2">Uncharacterized protein</fullName>
    </submittedName>
</protein>
<proteinExistence type="predicted"/>
<evidence type="ECO:0000256" key="1">
    <source>
        <dbReference type="SAM" id="MobiDB-lite"/>
    </source>
</evidence>
<evidence type="ECO:0000313" key="3">
    <source>
        <dbReference type="Proteomes" id="UP000006514"/>
    </source>
</evidence>
<name>J0D500_AURST</name>
<gene>
    <name evidence="2" type="ORF">AURDEDRAFT_117805</name>
</gene>